<evidence type="ECO:0000313" key="2">
    <source>
        <dbReference type="Proteomes" id="UP000799118"/>
    </source>
</evidence>
<evidence type="ECO:0000313" key="1">
    <source>
        <dbReference type="EMBL" id="KAE9386909.1"/>
    </source>
</evidence>
<organism evidence="1 2">
    <name type="scientific">Gymnopus androsaceus JB14</name>
    <dbReference type="NCBI Taxonomy" id="1447944"/>
    <lineage>
        <taxon>Eukaryota</taxon>
        <taxon>Fungi</taxon>
        <taxon>Dikarya</taxon>
        <taxon>Basidiomycota</taxon>
        <taxon>Agaricomycotina</taxon>
        <taxon>Agaricomycetes</taxon>
        <taxon>Agaricomycetidae</taxon>
        <taxon>Agaricales</taxon>
        <taxon>Marasmiineae</taxon>
        <taxon>Omphalotaceae</taxon>
        <taxon>Gymnopus</taxon>
    </lineage>
</organism>
<sequence length="330" mass="35949">MPATRPRDMILFGRKPRFLRFEVGEGGSSSKFPSGYLHYAAQAGAGAVTACVLERWLGDKYLKEQGSSGYSDGLRFKETSEGGGKKRAARALGSQKKDGALLEVAIGKQGVERWSSSAISEAMEVPQSLGRQTVIEIPRVDYSSTSSGAQPNKVGVTGVKLEGLGIILNSDATPEIKLHRECDVVGEVVDYPLSANKPNKTTGEGGSDAESLDILPRERKSIERSVAVLHKMVEMVGTRKLEVEKIRCKAEGAAVDESAAKVGEDSWLGDVWQKIPGLAEAVSATPPLDDPHLIQQSVKRIKKLKRINLRITNGLEEPERWREWQEEVAE</sequence>
<reference evidence="1" key="1">
    <citation type="journal article" date="2019" name="Environ. Microbiol.">
        <title>Fungal ecological strategies reflected in gene transcription - a case study of two litter decomposers.</title>
        <authorList>
            <person name="Barbi F."/>
            <person name="Kohler A."/>
            <person name="Barry K."/>
            <person name="Baskaran P."/>
            <person name="Daum C."/>
            <person name="Fauchery L."/>
            <person name="Ihrmark K."/>
            <person name="Kuo A."/>
            <person name="LaButti K."/>
            <person name="Lipzen A."/>
            <person name="Morin E."/>
            <person name="Grigoriev I.V."/>
            <person name="Henrissat B."/>
            <person name="Lindahl B."/>
            <person name="Martin F."/>
        </authorList>
    </citation>
    <scope>NUCLEOTIDE SEQUENCE</scope>
    <source>
        <strain evidence="1">JB14</strain>
    </source>
</reference>
<accession>A0A6A4GMD4</accession>
<proteinExistence type="predicted"/>
<keyword evidence="2" id="KW-1185">Reference proteome</keyword>
<name>A0A6A4GMD4_9AGAR</name>
<gene>
    <name evidence="1" type="ORF">BT96DRAFT_948786</name>
</gene>
<protein>
    <submittedName>
        <fullName evidence="1">Uncharacterized protein</fullName>
    </submittedName>
</protein>
<dbReference type="AlphaFoldDB" id="A0A6A4GMD4"/>
<dbReference type="EMBL" id="ML769839">
    <property type="protein sequence ID" value="KAE9386909.1"/>
    <property type="molecule type" value="Genomic_DNA"/>
</dbReference>
<dbReference type="Proteomes" id="UP000799118">
    <property type="component" value="Unassembled WGS sequence"/>
</dbReference>